<dbReference type="Proteomes" id="UP000034543">
    <property type="component" value="Unassembled WGS sequence"/>
</dbReference>
<evidence type="ECO:0000313" key="1">
    <source>
        <dbReference type="EMBL" id="KKS83711.1"/>
    </source>
</evidence>
<sequence>MNTTHTISKELETMLIDFYSMPAEKRYTTDYWINTINNQRIAQLITSGYENFGHTLAIEYCAWYDNPTEPNISKLTSSRLDFLIRHLSKHEVANAKKLAKRIPVSPYTVKEYNLITLLIWQYVKNQGLQKESEILSESMEGNPPAIHFEGRLISQGLAHSFLEYDTIRKNAHINSIKSTMSIGPGYGRTTYVLQRLLNIQKSILVDVPPALYIAQRYLGNLLPEKKIFKYRKFTSFAKIEKEFQNAEIVFLMPWQIELLPEKCVDLILAIDSFDDNMNMKAIKKYLKYIGILGKHYFYLKCWKEWKNEDGIIKWGGEKNYPIPTNWEILVNRSCRAQTDFFETLYQLPECN</sequence>
<accession>A0A0G1EL00</accession>
<proteinExistence type="predicted"/>
<dbReference type="PATRIC" id="fig|1618436.3.peg.1317"/>
<organism evidence="1 2">
    <name type="scientific">Candidatus Gottesmanbacteria bacterium GW2011_GWA1_43_11</name>
    <dbReference type="NCBI Taxonomy" id="1618436"/>
    <lineage>
        <taxon>Bacteria</taxon>
        <taxon>Candidatus Gottesmaniibacteriota</taxon>
    </lineage>
</organism>
<gene>
    <name evidence="1" type="ORF">UV59_C0033G0009</name>
</gene>
<dbReference type="InterPro" id="IPR030807">
    <property type="entry name" value="Methyltran_NanM"/>
</dbReference>
<dbReference type="AlphaFoldDB" id="A0A0G1EL00"/>
<dbReference type="STRING" id="1618436.UV59_C0033G0009"/>
<comment type="caution">
    <text evidence="1">The sequence shown here is derived from an EMBL/GenBank/DDBJ whole genome shotgun (WGS) entry which is preliminary data.</text>
</comment>
<dbReference type="NCBIfam" id="TIGR04371">
    <property type="entry name" value="methyltran_NanM"/>
    <property type="match status" value="1"/>
</dbReference>
<evidence type="ECO:0000313" key="2">
    <source>
        <dbReference type="Proteomes" id="UP000034543"/>
    </source>
</evidence>
<evidence type="ECO:0008006" key="3">
    <source>
        <dbReference type="Google" id="ProtNLM"/>
    </source>
</evidence>
<protein>
    <recommendedName>
        <fullName evidence="3">Sugar O-methyltransferase</fullName>
    </recommendedName>
</protein>
<reference evidence="1 2" key="1">
    <citation type="journal article" date="2015" name="Nature">
        <title>rRNA introns, odd ribosomes, and small enigmatic genomes across a large radiation of phyla.</title>
        <authorList>
            <person name="Brown C.T."/>
            <person name="Hug L.A."/>
            <person name="Thomas B.C."/>
            <person name="Sharon I."/>
            <person name="Castelle C.J."/>
            <person name="Singh A."/>
            <person name="Wilkins M.J."/>
            <person name="Williams K.H."/>
            <person name="Banfield J.F."/>
        </authorList>
    </citation>
    <scope>NUCLEOTIDE SEQUENCE [LARGE SCALE GENOMIC DNA]</scope>
</reference>
<name>A0A0G1EL00_9BACT</name>
<dbReference type="EMBL" id="LCFB01000033">
    <property type="protein sequence ID" value="KKS83711.1"/>
    <property type="molecule type" value="Genomic_DNA"/>
</dbReference>